<evidence type="ECO:0000313" key="2">
    <source>
        <dbReference type="EMBL" id="PIV25476.1"/>
    </source>
</evidence>
<dbReference type="Proteomes" id="UP000229966">
    <property type="component" value="Unassembled WGS sequence"/>
</dbReference>
<sequence length="102" mass="11637">MNETPIDCRASRDRTKTERSGGQKGRGLGGRNPVSWHGTSFCPPSLSPLLFPPPPNFVPVKLARRPKLAVSKIYKKHAYLNYKFSRLYCFCKFICLTNIYPF</sequence>
<comment type="caution">
    <text evidence="2">The sequence shown here is derived from an EMBL/GenBank/DDBJ whole genome shotgun (WGS) entry which is preliminary data.</text>
</comment>
<reference evidence="3" key="1">
    <citation type="submission" date="2017-09" db="EMBL/GenBank/DDBJ databases">
        <title>Depth-based differentiation of microbial function through sediment-hosted aquifers and enrichment of novel symbionts in the deep terrestrial subsurface.</title>
        <authorList>
            <person name="Probst A.J."/>
            <person name="Ladd B."/>
            <person name="Jarett J.K."/>
            <person name="Geller-Mcgrath D.E."/>
            <person name="Sieber C.M.K."/>
            <person name="Emerson J.B."/>
            <person name="Anantharaman K."/>
            <person name="Thomas B.C."/>
            <person name="Malmstrom R."/>
            <person name="Stieglmeier M."/>
            <person name="Klingl A."/>
            <person name="Woyke T."/>
            <person name="Ryan C.M."/>
            <person name="Banfield J.F."/>
        </authorList>
    </citation>
    <scope>NUCLEOTIDE SEQUENCE [LARGE SCALE GENOMIC DNA]</scope>
</reference>
<dbReference type="EMBL" id="PEUM01000039">
    <property type="protein sequence ID" value="PIV25476.1"/>
    <property type="molecule type" value="Genomic_DNA"/>
</dbReference>
<name>A0A2M7CIK9_9BACT</name>
<evidence type="ECO:0000313" key="3">
    <source>
        <dbReference type="Proteomes" id="UP000229966"/>
    </source>
</evidence>
<feature type="compositionally biased region" description="Basic and acidic residues" evidence="1">
    <location>
        <begin position="9"/>
        <end position="21"/>
    </location>
</feature>
<accession>A0A2M7CIK9</accession>
<proteinExistence type="predicted"/>
<evidence type="ECO:0000256" key="1">
    <source>
        <dbReference type="SAM" id="MobiDB-lite"/>
    </source>
</evidence>
<dbReference type="AlphaFoldDB" id="A0A2M7CIK9"/>
<feature type="region of interest" description="Disordered" evidence="1">
    <location>
        <begin position="1"/>
        <end position="36"/>
    </location>
</feature>
<protein>
    <submittedName>
        <fullName evidence="2">Uncharacterized protein</fullName>
    </submittedName>
</protein>
<organism evidence="2 3">
    <name type="scientific">Candidatus Berkelbacteria bacterium CG03_land_8_20_14_0_80_40_36</name>
    <dbReference type="NCBI Taxonomy" id="1974509"/>
    <lineage>
        <taxon>Bacteria</taxon>
        <taxon>Candidatus Berkelbacteria</taxon>
    </lineage>
</organism>
<gene>
    <name evidence="2" type="ORF">COS38_01570</name>
</gene>